<dbReference type="SUPFAM" id="SSF57756">
    <property type="entry name" value="Retrovirus zinc finger-like domains"/>
    <property type="match status" value="1"/>
</dbReference>
<name>A0A8X7RU28_BRACI</name>
<feature type="compositionally biased region" description="Polar residues" evidence="2">
    <location>
        <begin position="129"/>
        <end position="143"/>
    </location>
</feature>
<keyword evidence="5" id="KW-1185">Reference proteome</keyword>
<evidence type="ECO:0000313" key="5">
    <source>
        <dbReference type="Proteomes" id="UP000886595"/>
    </source>
</evidence>
<dbReference type="AlphaFoldDB" id="A0A8X7RU28"/>
<comment type="caution">
    <text evidence="4">The sequence shown here is derived from an EMBL/GenBank/DDBJ whole genome shotgun (WGS) entry which is preliminary data.</text>
</comment>
<keyword evidence="1" id="KW-0862">Zinc</keyword>
<dbReference type="PROSITE" id="PS50158">
    <property type="entry name" value="ZF_CCHC"/>
    <property type="match status" value="1"/>
</dbReference>
<dbReference type="OrthoDB" id="1050997at2759"/>
<dbReference type="InterPro" id="IPR036875">
    <property type="entry name" value="Znf_CCHC_sf"/>
</dbReference>
<protein>
    <recommendedName>
        <fullName evidence="3">CCHC-type domain-containing protein</fullName>
    </recommendedName>
</protein>
<reference evidence="4 5" key="1">
    <citation type="submission" date="2020-02" db="EMBL/GenBank/DDBJ databases">
        <authorList>
            <person name="Ma Q."/>
            <person name="Huang Y."/>
            <person name="Song X."/>
            <person name="Pei D."/>
        </authorList>
    </citation>
    <scope>NUCLEOTIDE SEQUENCE [LARGE SCALE GENOMIC DNA]</scope>
    <source>
        <strain evidence="4">Sxm20200214</strain>
        <tissue evidence="4">Leaf</tissue>
    </source>
</reference>
<dbReference type="Proteomes" id="UP000886595">
    <property type="component" value="Unassembled WGS sequence"/>
</dbReference>
<dbReference type="InterPro" id="IPR001878">
    <property type="entry name" value="Znf_CCHC"/>
</dbReference>
<sequence>MNFKYQGKGTLIDFTLPWLPTKCTTCGKWGHSEKDCLKPKEAEVAKIDDEVVVSSKKVEEESTKELDSGNNEEIQTVQSHTENENPEEAEQVVDVRTSGKENKDNQEESWLTPVKVSRTPEKTKDLESGQGSIISNSLFSVLSSDEEEEEGEILQQEAAIEKDEIPPQEPIQKKQEVQNKAMSTRPSLPRVSKDNHRFVSNSNVPKTTDCGQNLLGKNSTMK</sequence>
<keyword evidence="1" id="KW-0479">Metal-binding</keyword>
<feature type="compositionally biased region" description="Basic and acidic residues" evidence="2">
    <location>
        <begin position="97"/>
        <end position="106"/>
    </location>
</feature>
<feature type="compositionally biased region" description="Polar residues" evidence="2">
    <location>
        <begin position="198"/>
        <end position="222"/>
    </location>
</feature>
<evidence type="ECO:0000313" key="4">
    <source>
        <dbReference type="EMBL" id="KAG2293343.1"/>
    </source>
</evidence>
<dbReference type="GO" id="GO:0003676">
    <property type="term" value="F:nucleic acid binding"/>
    <property type="evidence" value="ECO:0007669"/>
    <property type="project" value="InterPro"/>
</dbReference>
<accession>A0A8X7RU28</accession>
<dbReference type="GO" id="GO:0008270">
    <property type="term" value="F:zinc ion binding"/>
    <property type="evidence" value="ECO:0007669"/>
    <property type="project" value="UniProtKB-KW"/>
</dbReference>
<dbReference type="EMBL" id="JAAMPC010000009">
    <property type="protein sequence ID" value="KAG2293343.1"/>
    <property type="molecule type" value="Genomic_DNA"/>
</dbReference>
<keyword evidence="1" id="KW-0863">Zinc-finger</keyword>
<proteinExistence type="predicted"/>
<evidence type="ECO:0000259" key="3">
    <source>
        <dbReference type="PROSITE" id="PS50158"/>
    </source>
</evidence>
<gene>
    <name evidence="4" type="ORF">Bca52824_040012</name>
</gene>
<organism evidence="4 5">
    <name type="scientific">Brassica carinata</name>
    <name type="common">Ethiopian mustard</name>
    <name type="synonym">Abyssinian cabbage</name>
    <dbReference type="NCBI Taxonomy" id="52824"/>
    <lineage>
        <taxon>Eukaryota</taxon>
        <taxon>Viridiplantae</taxon>
        <taxon>Streptophyta</taxon>
        <taxon>Embryophyta</taxon>
        <taxon>Tracheophyta</taxon>
        <taxon>Spermatophyta</taxon>
        <taxon>Magnoliopsida</taxon>
        <taxon>eudicotyledons</taxon>
        <taxon>Gunneridae</taxon>
        <taxon>Pentapetalae</taxon>
        <taxon>rosids</taxon>
        <taxon>malvids</taxon>
        <taxon>Brassicales</taxon>
        <taxon>Brassicaceae</taxon>
        <taxon>Brassiceae</taxon>
        <taxon>Brassica</taxon>
    </lineage>
</organism>
<feature type="compositionally biased region" description="Basic and acidic residues" evidence="2">
    <location>
        <begin position="56"/>
        <end position="67"/>
    </location>
</feature>
<feature type="compositionally biased region" description="Basic and acidic residues" evidence="2">
    <location>
        <begin position="159"/>
        <end position="177"/>
    </location>
</feature>
<evidence type="ECO:0000256" key="1">
    <source>
        <dbReference type="PROSITE-ProRule" id="PRU00047"/>
    </source>
</evidence>
<feature type="compositionally biased region" description="Basic and acidic residues" evidence="2">
    <location>
        <begin position="118"/>
        <end position="127"/>
    </location>
</feature>
<evidence type="ECO:0000256" key="2">
    <source>
        <dbReference type="SAM" id="MobiDB-lite"/>
    </source>
</evidence>
<feature type="domain" description="CCHC-type" evidence="3">
    <location>
        <begin position="22"/>
        <end position="36"/>
    </location>
</feature>
<feature type="region of interest" description="Disordered" evidence="2">
    <location>
        <begin position="54"/>
        <end position="222"/>
    </location>
</feature>
<feature type="compositionally biased region" description="Polar residues" evidence="2">
    <location>
        <begin position="68"/>
        <end position="80"/>
    </location>
</feature>